<evidence type="ECO:0000256" key="4">
    <source>
        <dbReference type="ARBA" id="ARBA00023136"/>
    </source>
</evidence>
<dbReference type="EMBL" id="FOVN01000002">
    <property type="protein sequence ID" value="SFN62800.1"/>
    <property type="molecule type" value="Genomic_DNA"/>
</dbReference>
<evidence type="ECO:0000256" key="5">
    <source>
        <dbReference type="SAM" id="Phobius"/>
    </source>
</evidence>
<keyword evidence="3 5" id="KW-1133">Transmembrane helix</keyword>
<evidence type="ECO:0000313" key="6">
    <source>
        <dbReference type="EMBL" id="SFN62800.1"/>
    </source>
</evidence>
<dbReference type="InterPro" id="IPR019109">
    <property type="entry name" value="MamF_MmsF"/>
</dbReference>
<feature type="transmembrane region" description="Helical" evidence="5">
    <location>
        <begin position="78"/>
        <end position="99"/>
    </location>
</feature>
<proteinExistence type="predicted"/>
<dbReference type="OrthoDB" id="6400719at2"/>
<keyword evidence="7" id="KW-1185">Reference proteome</keyword>
<keyword evidence="2 5" id="KW-0812">Transmembrane</keyword>
<evidence type="ECO:0000256" key="3">
    <source>
        <dbReference type="ARBA" id="ARBA00022989"/>
    </source>
</evidence>
<dbReference type="AlphaFoldDB" id="A0A1I5AKB5"/>
<name>A0A1I5AKB5_9FLAO</name>
<protein>
    <submittedName>
        <fullName evidence="6">Uncharacterized membrane protein</fullName>
    </submittedName>
</protein>
<evidence type="ECO:0000256" key="2">
    <source>
        <dbReference type="ARBA" id="ARBA00022692"/>
    </source>
</evidence>
<comment type="subcellular location">
    <subcellularLocation>
        <location evidence="1">Membrane</location>
        <topology evidence="1">Multi-pass membrane protein</topology>
    </subcellularLocation>
</comment>
<reference evidence="7" key="1">
    <citation type="submission" date="2016-10" db="EMBL/GenBank/DDBJ databases">
        <authorList>
            <person name="Varghese N."/>
            <person name="Submissions S."/>
        </authorList>
    </citation>
    <scope>NUCLEOTIDE SEQUENCE [LARGE SCALE GENOMIC DNA]</scope>
    <source>
        <strain evidence="7">DSM 23925</strain>
    </source>
</reference>
<keyword evidence="4 5" id="KW-0472">Membrane</keyword>
<evidence type="ECO:0000256" key="1">
    <source>
        <dbReference type="ARBA" id="ARBA00004141"/>
    </source>
</evidence>
<accession>A0A1I5AKB5</accession>
<feature type="transmembrane region" description="Helical" evidence="5">
    <location>
        <begin position="23"/>
        <end position="41"/>
    </location>
</feature>
<evidence type="ECO:0000313" key="7">
    <source>
        <dbReference type="Proteomes" id="UP000198705"/>
    </source>
</evidence>
<dbReference type="Pfam" id="PF09685">
    <property type="entry name" value="MamF_MmsF"/>
    <property type="match status" value="1"/>
</dbReference>
<dbReference type="STRING" id="649333.SAMN04487989_102111"/>
<sequence>METTETKTSKVVTNSEIADGKSIAIIAYLTIIGLLIAFIMNGDKKNEFAKYHICQSLGLALTSLALGVIGMIPILGWLVSVIGFFVIVFMWISGLMNAVNEKQKPIPILGNKYEEWFQNL</sequence>
<organism evidence="6 7">
    <name type="scientific">Bizionia echini</name>
    <dbReference type="NCBI Taxonomy" id="649333"/>
    <lineage>
        <taxon>Bacteria</taxon>
        <taxon>Pseudomonadati</taxon>
        <taxon>Bacteroidota</taxon>
        <taxon>Flavobacteriia</taxon>
        <taxon>Flavobacteriales</taxon>
        <taxon>Flavobacteriaceae</taxon>
        <taxon>Bizionia</taxon>
    </lineage>
</organism>
<dbReference type="RefSeq" id="WP_092207510.1">
    <property type="nucleotide sequence ID" value="NZ_FOVN01000002.1"/>
</dbReference>
<gene>
    <name evidence="6" type="ORF">SAMN04487989_102111</name>
</gene>
<dbReference type="Proteomes" id="UP000198705">
    <property type="component" value="Unassembled WGS sequence"/>
</dbReference>